<feature type="binding site" evidence="5">
    <location>
        <position position="27"/>
    </location>
    <ligand>
        <name>xanthine</name>
        <dbReference type="ChEBI" id="CHEBI:17712"/>
    </ligand>
</feature>
<sequence length="190" mass="21195">MQELKEKILKEGLAIGTEVVKVDRFLNHMLDVEFLERIGKEFRKRFEDCEIDKILTVEASGIAVACLAAQYFEYPLVVFAKKTSPNTMTEDFYEADARSFTKGTVSKFRVSKNLLHAGEKVLIIDDFMAHGEASLALTEIVKQAGGEIIGIGAVIEKGFQGGSRKLRDRGYKVESLAVIREISDGNIIFD</sequence>
<dbReference type="CDD" id="cd06223">
    <property type="entry name" value="PRTases_typeI"/>
    <property type="match status" value="1"/>
</dbReference>
<comment type="catalytic activity">
    <reaction evidence="5">
        <text>XMP + diphosphate = xanthine + 5-phospho-alpha-D-ribose 1-diphosphate</text>
        <dbReference type="Rhea" id="RHEA:10800"/>
        <dbReference type="ChEBI" id="CHEBI:17712"/>
        <dbReference type="ChEBI" id="CHEBI:33019"/>
        <dbReference type="ChEBI" id="CHEBI:57464"/>
        <dbReference type="ChEBI" id="CHEBI:58017"/>
        <dbReference type="EC" id="2.4.2.22"/>
    </reaction>
</comment>
<proteinExistence type="inferred from homology"/>
<comment type="function">
    <text evidence="5">Converts the preformed base xanthine, a product of nucleic acid breakdown, to xanthosine 5'-monophosphate (XMP), so it can be reused for RNA or DNA synthesis.</text>
</comment>
<dbReference type="SUPFAM" id="SSF53271">
    <property type="entry name" value="PRTase-like"/>
    <property type="match status" value="1"/>
</dbReference>
<keyword evidence="9" id="KW-1185">Reference proteome</keyword>
<comment type="subunit">
    <text evidence="5">Homodimer.</text>
</comment>
<dbReference type="EMBL" id="JACRTA010000002">
    <property type="protein sequence ID" value="MBC8568268.1"/>
    <property type="molecule type" value="Genomic_DNA"/>
</dbReference>
<name>A0A926E8B7_9FIRM</name>
<comment type="subcellular location">
    <subcellularLocation>
        <location evidence="5">Cytoplasm</location>
    </subcellularLocation>
</comment>
<dbReference type="GO" id="GO:0006166">
    <property type="term" value="P:purine ribonucleoside salvage"/>
    <property type="evidence" value="ECO:0007669"/>
    <property type="project" value="UniProtKB-KW"/>
</dbReference>
<comment type="caution">
    <text evidence="8">The sequence shown here is derived from an EMBL/GenBank/DDBJ whole genome shotgun (WGS) entry which is preliminary data.</text>
</comment>
<keyword evidence="2 5" id="KW-0328">Glycosyltransferase</keyword>
<dbReference type="InterPro" id="IPR050118">
    <property type="entry name" value="Pur/Pyrimidine_PRTase"/>
</dbReference>
<feature type="binding site" evidence="5">
    <location>
        <position position="157"/>
    </location>
    <ligand>
        <name>xanthine</name>
        <dbReference type="ChEBI" id="CHEBI:17712"/>
    </ligand>
</feature>
<evidence type="ECO:0000256" key="1">
    <source>
        <dbReference type="ARBA" id="ARBA00022490"/>
    </source>
</evidence>
<reference evidence="8" key="1">
    <citation type="submission" date="2020-08" db="EMBL/GenBank/DDBJ databases">
        <title>Genome public.</title>
        <authorList>
            <person name="Liu C."/>
            <person name="Sun Q."/>
        </authorList>
    </citation>
    <scope>NUCLEOTIDE SEQUENCE</scope>
    <source>
        <strain evidence="8">NSJ-24</strain>
    </source>
</reference>
<dbReference type="AlphaFoldDB" id="A0A926E8B7"/>
<evidence type="ECO:0000313" key="8">
    <source>
        <dbReference type="EMBL" id="MBC8568268.1"/>
    </source>
</evidence>
<evidence type="ECO:0000256" key="4">
    <source>
        <dbReference type="ARBA" id="ARBA00022726"/>
    </source>
</evidence>
<feature type="binding site" evidence="5">
    <location>
        <begin position="129"/>
        <end position="133"/>
    </location>
    <ligand>
        <name>5-phospho-alpha-D-ribose 1-diphosphate</name>
        <dbReference type="ChEBI" id="CHEBI:58017"/>
    </ligand>
</feature>
<dbReference type="GO" id="GO:0046110">
    <property type="term" value="P:xanthine metabolic process"/>
    <property type="evidence" value="ECO:0007669"/>
    <property type="project" value="UniProtKB-UniRule"/>
</dbReference>
<comment type="pathway">
    <text evidence="5">Purine metabolism; XMP biosynthesis via salvage pathway; XMP from xanthine: step 1/1.</text>
</comment>
<feature type="domain" description="Phosphoribosyltransferase" evidence="7">
    <location>
        <begin position="38"/>
        <end position="176"/>
    </location>
</feature>
<gene>
    <name evidence="5" type="primary">xpt</name>
    <name evidence="8" type="ORF">H8692_05750</name>
</gene>
<keyword evidence="1 5" id="KW-0963">Cytoplasm</keyword>
<evidence type="ECO:0000259" key="7">
    <source>
        <dbReference type="Pfam" id="PF00156"/>
    </source>
</evidence>
<dbReference type="InterPro" id="IPR029057">
    <property type="entry name" value="PRTase-like"/>
</dbReference>
<dbReference type="Pfam" id="PF00156">
    <property type="entry name" value="Pribosyltran"/>
    <property type="match status" value="1"/>
</dbReference>
<dbReference type="GO" id="GO:0032265">
    <property type="term" value="P:XMP salvage"/>
    <property type="evidence" value="ECO:0007669"/>
    <property type="project" value="UniProtKB-UniRule"/>
</dbReference>
<accession>A0A926E8B7</accession>
<dbReference type="Gene3D" id="3.40.50.2020">
    <property type="match status" value="1"/>
</dbReference>
<dbReference type="InterPro" id="IPR010079">
    <property type="entry name" value="Xanthine_PRibTrfase"/>
</dbReference>
<dbReference type="HAMAP" id="MF_01184">
    <property type="entry name" value="XPRTase"/>
    <property type="match status" value="1"/>
</dbReference>
<comment type="caution">
    <text evidence="5">Lacks conserved residue(s) required for the propagation of feature annotation.</text>
</comment>
<evidence type="ECO:0000256" key="2">
    <source>
        <dbReference type="ARBA" id="ARBA00022676"/>
    </source>
</evidence>
<protein>
    <recommendedName>
        <fullName evidence="5 6">Xanthine phosphoribosyltransferase</fullName>
        <shortName evidence="5">XPRTase</shortName>
        <ecNumber evidence="5 6">2.4.2.22</ecNumber>
    </recommendedName>
</protein>
<evidence type="ECO:0000256" key="3">
    <source>
        <dbReference type="ARBA" id="ARBA00022679"/>
    </source>
</evidence>
<dbReference type="NCBIfam" id="NF006671">
    <property type="entry name" value="PRK09219.1"/>
    <property type="match status" value="1"/>
</dbReference>
<dbReference type="EC" id="2.4.2.22" evidence="5 6"/>
<evidence type="ECO:0000256" key="5">
    <source>
        <dbReference type="HAMAP-Rule" id="MF_01184"/>
    </source>
</evidence>
<evidence type="ECO:0000313" key="9">
    <source>
        <dbReference type="Proteomes" id="UP000610862"/>
    </source>
</evidence>
<dbReference type="PANTHER" id="PTHR43864">
    <property type="entry name" value="HYPOXANTHINE/GUANINE PHOSPHORIBOSYLTRANSFERASE"/>
    <property type="match status" value="1"/>
</dbReference>
<dbReference type="InterPro" id="IPR000836">
    <property type="entry name" value="PRTase_dom"/>
</dbReference>
<keyword evidence="4 5" id="KW-0660">Purine salvage</keyword>
<keyword evidence="3 5" id="KW-0808">Transferase</keyword>
<dbReference type="PANTHER" id="PTHR43864:SF1">
    <property type="entry name" value="XANTHINE PHOSPHORIBOSYLTRANSFERASE"/>
    <property type="match status" value="1"/>
</dbReference>
<evidence type="ECO:0000256" key="6">
    <source>
        <dbReference type="NCBIfam" id="TIGR01744"/>
    </source>
</evidence>
<comment type="similarity">
    <text evidence="5">Belongs to the purine/pyrimidine phosphoribosyltransferase family. Xpt subfamily.</text>
</comment>
<dbReference type="GO" id="GO:0005737">
    <property type="term" value="C:cytoplasm"/>
    <property type="evidence" value="ECO:0007669"/>
    <property type="project" value="UniProtKB-SubCell"/>
</dbReference>
<dbReference type="Proteomes" id="UP000610862">
    <property type="component" value="Unassembled WGS sequence"/>
</dbReference>
<dbReference type="NCBIfam" id="TIGR01744">
    <property type="entry name" value="XPRTase"/>
    <property type="match status" value="1"/>
</dbReference>
<organism evidence="8 9">
    <name type="scientific">Lentihominibacter hominis</name>
    <dbReference type="NCBI Taxonomy" id="2763645"/>
    <lineage>
        <taxon>Bacteria</taxon>
        <taxon>Bacillati</taxon>
        <taxon>Bacillota</taxon>
        <taxon>Clostridia</taxon>
        <taxon>Peptostreptococcales</taxon>
        <taxon>Anaerovoracaceae</taxon>
        <taxon>Lentihominibacter</taxon>
    </lineage>
</organism>
<dbReference type="RefSeq" id="WP_177268755.1">
    <property type="nucleotide sequence ID" value="NZ_JACRTA010000002.1"/>
</dbReference>
<dbReference type="GO" id="GO:0000310">
    <property type="term" value="F:xanthine phosphoribosyltransferase activity"/>
    <property type="evidence" value="ECO:0007669"/>
    <property type="project" value="UniProtKB-UniRule"/>
</dbReference>